<name>A0A172ZJ75_9BACL</name>
<sequence length="229" mass="27609">MNYIWDLMIKAQDNGIQPQQIHFRPARNYSPYMELSLYDLNATTVDTYVELNPYYRFEQLFGSWFHPDLEEDEEFRHALFDIIVHFLAQMDMYQGMTRREYHIRFILRDIEEGVFGETAVHQLALLSREEREQLGEQLLRLYETGEPLALLRRMLRDWFPRSLMYVNREEKEELMIYIGKQDTPPNVAKVELLLTLFLPVHFEVRLYWTHHFGLIGTGETMIMDRIAMY</sequence>
<keyword evidence="1" id="KW-0560">Oxidoreductase</keyword>
<dbReference type="KEGG" id="pbv:AR543_17295"/>
<reference evidence="1 2" key="2">
    <citation type="journal article" date="2016" name="Int. J. Syst. Evol. Microbiol.">
        <title>Paenibacillus bovis sp. nov., isolated from raw yak (Bos grunniens) milk.</title>
        <authorList>
            <person name="Gao C."/>
            <person name="Han J."/>
            <person name="Liu Z."/>
            <person name="Xu X."/>
            <person name="Hang F."/>
            <person name="Wu Z."/>
        </authorList>
    </citation>
    <scope>NUCLEOTIDE SEQUENCE [LARGE SCALE GENOMIC DNA]</scope>
    <source>
        <strain evidence="1 2">BD3526</strain>
    </source>
</reference>
<dbReference type="STRING" id="1616788.AR543_17295"/>
<dbReference type="AlphaFoldDB" id="A0A172ZJ75"/>
<dbReference type="RefSeq" id="WP_060535691.1">
    <property type="nucleotide sequence ID" value="NZ_CP013023.1"/>
</dbReference>
<organism evidence="1 2">
    <name type="scientific">Paenibacillus bovis</name>
    <dbReference type="NCBI Taxonomy" id="1616788"/>
    <lineage>
        <taxon>Bacteria</taxon>
        <taxon>Bacillati</taxon>
        <taxon>Bacillota</taxon>
        <taxon>Bacilli</taxon>
        <taxon>Bacillales</taxon>
        <taxon>Paenibacillaceae</taxon>
        <taxon>Paenibacillus</taxon>
    </lineage>
</organism>
<dbReference type="EMBL" id="CP013023">
    <property type="protein sequence ID" value="ANF97589.1"/>
    <property type="molecule type" value="Genomic_DNA"/>
</dbReference>
<keyword evidence="2" id="KW-1185">Reference proteome</keyword>
<dbReference type="OrthoDB" id="1664281at2"/>
<accession>A0A172ZJ75</accession>
<dbReference type="Proteomes" id="UP000078148">
    <property type="component" value="Chromosome"/>
</dbReference>
<evidence type="ECO:0000313" key="1">
    <source>
        <dbReference type="EMBL" id="ANF97589.1"/>
    </source>
</evidence>
<reference evidence="2" key="1">
    <citation type="submission" date="2015-10" db="EMBL/GenBank/DDBJ databases">
        <title>Genome of Paenibacillus bovis sp. nov.</title>
        <authorList>
            <person name="Wu Z."/>
            <person name="Gao C."/>
            <person name="Liu Z."/>
            <person name="Zheng H."/>
        </authorList>
    </citation>
    <scope>NUCLEOTIDE SEQUENCE [LARGE SCALE GENOMIC DNA]</scope>
    <source>
        <strain evidence="2">BD3526</strain>
    </source>
</reference>
<keyword evidence="1" id="KW-0575">Peroxidase</keyword>
<proteinExistence type="predicted"/>
<gene>
    <name evidence="1" type="ORF">AR543_17295</name>
</gene>
<evidence type="ECO:0000313" key="2">
    <source>
        <dbReference type="Proteomes" id="UP000078148"/>
    </source>
</evidence>
<dbReference type="GO" id="GO:0004601">
    <property type="term" value="F:peroxidase activity"/>
    <property type="evidence" value="ECO:0007669"/>
    <property type="project" value="UniProtKB-KW"/>
</dbReference>
<protein>
    <submittedName>
        <fullName evidence="1">Iron-dependent peroxidase</fullName>
    </submittedName>
</protein>